<name>A0AC58IQR3_DANRE</name>
<organism evidence="1 2">
    <name type="scientific">Danio rerio</name>
    <name type="common">Zebrafish</name>
    <name type="synonym">Brachydanio rerio</name>
    <dbReference type="NCBI Taxonomy" id="7955"/>
    <lineage>
        <taxon>Eukaryota</taxon>
        <taxon>Metazoa</taxon>
        <taxon>Chordata</taxon>
        <taxon>Craniata</taxon>
        <taxon>Vertebrata</taxon>
        <taxon>Euteleostomi</taxon>
        <taxon>Actinopterygii</taxon>
        <taxon>Neopterygii</taxon>
        <taxon>Teleostei</taxon>
        <taxon>Ostariophysi</taxon>
        <taxon>Cypriniformes</taxon>
        <taxon>Danionidae</taxon>
        <taxon>Danioninae</taxon>
        <taxon>Danio</taxon>
    </lineage>
</organism>
<gene>
    <name evidence="2" type="primary">adipoqa</name>
    <name evidence="2" type="synonym">adipo-a</name>
    <name evidence="2" type="synonym">adipoql2</name>
</gene>
<protein>
    <submittedName>
        <fullName evidence="2">Adiponectin isoform X1</fullName>
    </submittedName>
</protein>
<reference evidence="2" key="1">
    <citation type="submission" date="2025-08" db="UniProtKB">
        <authorList>
            <consortium name="RefSeq"/>
        </authorList>
    </citation>
    <scope>IDENTIFICATION</scope>
    <source>
        <strain evidence="2">Tuebingen</strain>
        <tissue evidence="2">Fibroblasts and whole tissue</tissue>
    </source>
</reference>
<dbReference type="RefSeq" id="XP_073796570.1">
    <property type="nucleotide sequence ID" value="XM_073940469.1"/>
</dbReference>
<keyword evidence="1" id="KW-1185">Reference proteome</keyword>
<accession>A0AC58IQR3</accession>
<dbReference type="Proteomes" id="UP000000437">
    <property type="component" value="Chromosome 24"/>
</dbReference>
<proteinExistence type="predicted"/>
<evidence type="ECO:0000313" key="2">
    <source>
        <dbReference type="RefSeq" id="XP_073796570.1"/>
    </source>
</evidence>
<sequence>MFFQDGHQEDPKESLRETSTGETFVGEGKHPRKQPSQGEAASPVWSDIFRDDKQRGNPNTRTTQLKLSVHTRPSLDEQFDLQIAPLMSSAWIVVVCVAMVARLGFSQIDLAEQNSREPCARWMRGVSGMPGFGGIPGRDGRDGREGEKGENGEPGPKGPTGEPGKPGDEGFPGKRGFPGNPGLKGESGEASFPYHSAFSMGLTDKVSPASGSPIRFTKTFYNEQHHYDDISGKFRCAIPGIYYFTYHLTINGKETKVAIFRNGRTVAFTLDQFHSGNLDQASGGVILNLSSGDEVWLQLYDDIFDEGIYVDYNNDSTFSGFLLTPKVLSNPFDNRKR</sequence>
<evidence type="ECO:0000313" key="1">
    <source>
        <dbReference type="Proteomes" id="UP000000437"/>
    </source>
</evidence>